<keyword evidence="2" id="KW-1185">Reference proteome</keyword>
<comment type="caution">
    <text evidence="1">The sequence shown here is derived from an EMBL/GenBank/DDBJ whole genome shotgun (WGS) entry which is preliminary data.</text>
</comment>
<evidence type="ECO:0000313" key="2">
    <source>
        <dbReference type="Proteomes" id="UP000188533"/>
    </source>
</evidence>
<organism evidence="1 2">
    <name type="scientific">Lentinula edodes</name>
    <name type="common">Shiitake mushroom</name>
    <name type="synonym">Lentinus edodes</name>
    <dbReference type="NCBI Taxonomy" id="5353"/>
    <lineage>
        <taxon>Eukaryota</taxon>
        <taxon>Fungi</taxon>
        <taxon>Dikarya</taxon>
        <taxon>Basidiomycota</taxon>
        <taxon>Agaricomycotina</taxon>
        <taxon>Agaricomycetes</taxon>
        <taxon>Agaricomycetidae</taxon>
        <taxon>Agaricales</taxon>
        <taxon>Marasmiineae</taxon>
        <taxon>Omphalotaceae</taxon>
        <taxon>Lentinula</taxon>
    </lineage>
</organism>
<evidence type="ECO:0000313" key="1">
    <source>
        <dbReference type="EMBL" id="GAW01844.1"/>
    </source>
</evidence>
<name>A0A1Q3E422_LENED</name>
<proteinExistence type="predicted"/>
<reference evidence="1 2" key="2">
    <citation type="submission" date="2017-02" db="EMBL/GenBank/DDBJ databases">
        <title>A genome survey and senescence transcriptome analysis in Lentinula edodes.</title>
        <authorList>
            <person name="Sakamoto Y."/>
            <person name="Nakade K."/>
            <person name="Sato S."/>
            <person name="Yoshida Y."/>
            <person name="Miyazaki K."/>
            <person name="Natsume S."/>
            <person name="Konno N."/>
        </authorList>
    </citation>
    <scope>NUCLEOTIDE SEQUENCE [LARGE SCALE GENOMIC DNA]</scope>
    <source>
        <strain evidence="1 2">NBRC 111202</strain>
    </source>
</reference>
<dbReference type="Proteomes" id="UP000188533">
    <property type="component" value="Unassembled WGS sequence"/>
</dbReference>
<accession>A0A1Q3E422</accession>
<reference evidence="1 2" key="1">
    <citation type="submission" date="2016-08" db="EMBL/GenBank/DDBJ databases">
        <authorList>
            <consortium name="Lentinula edodes genome sequencing consortium"/>
            <person name="Sakamoto Y."/>
            <person name="Nakade K."/>
            <person name="Sato S."/>
            <person name="Yoshida Y."/>
            <person name="Miyazaki K."/>
            <person name="Natsume S."/>
            <person name="Konno N."/>
        </authorList>
    </citation>
    <scope>NUCLEOTIDE SEQUENCE [LARGE SCALE GENOMIC DNA]</scope>
    <source>
        <strain evidence="1 2">NBRC 111202</strain>
    </source>
</reference>
<sequence length="100" mass="11378">MDSSSRDLKWKALREAYSLAQTGHTSIILEACRVLESLPIPVTWNIPEFEDITAAYLNGLIVCIQESMDLERTLKYQPRPSCIILVQQGDALWFGDSRHI</sequence>
<dbReference type="EMBL" id="BDGU01000078">
    <property type="protein sequence ID" value="GAW01844.1"/>
    <property type="molecule type" value="Genomic_DNA"/>
</dbReference>
<protein>
    <submittedName>
        <fullName evidence="1">Uncharacterized protein</fullName>
    </submittedName>
</protein>
<dbReference type="AlphaFoldDB" id="A0A1Q3E422"/>
<gene>
    <name evidence="1" type="ORF">LENED_003465</name>
</gene>